<evidence type="ECO:0000256" key="2">
    <source>
        <dbReference type="ARBA" id="ARBA00023008"/>
    </source>
</evidence>
<dbReference type="Proteomes" id="UP001596447">
    <property type="component" value="Unassembled WGS sequence"/>
</dbReference>
<sequence>MGENPIRTRRDVLAASGALLTTALAGCGGGGNGNGETTTVRGERIELGAKTEGWVGRVPTSIDGETNPTLRPVVGQTYTVVVENLDGVPHDFVVEDGSGKKIVESETVDSQGDTTSVTFEGTAAMTTYYCSYHPSSMRGDVKPQQS</sequence>
<protein>
    <submittedName>
        <fullName evidence="4">Plastocyanin/azurin family copper-binding protein</fullName>
    </submittedName>
</protein>
<evidence type="ECO:0000259" key="3">
    <source>
        <dbReference type="Pfam" id="PF00127"/>
    </source>
</evidence>
<dbReference type="PROSITE" id="PS51257">
    <property type="entry name" value="PROKAR_LIPOPROTEIN"/>
    <property type="match status" value="1"/>
</dbReference>
<evidence type="ECO:0000256" key="1">
    <source>
        <dbReference type="ARBA" id="ARBA00022723"/>
    </source>
</evidence>
<evidence type="ECO:0000313" key="4">
    <source>
        <dbReference type="EMBL" id="MFC7199114.1"/>
    </source>
</evidence>
<feature type="domain" description="Blue (type 1) copper" evidence="3">
    <location>
        <begin position="75"/>
        <end position="142"/>
    </location>
</feature>
<dbReference type="Pfam" id="PF00127">
    <property type="entry name" value="Copper-bind"/>
    <property type="match status" value="1"/>
</dbReference>
<keyword evidence="1" id="KW-0479">Metal-binding</keyword>
<reference evidence="4 5" key="1">
    <citation type="journal article" date="2019" name="Int. J. Syst. Evol. Microbiol.">
        <title>The Global Catalogue of Microorganisms (GCM) 10K type strain sequencing project: providing services to taxonomists for standard genome sequencing and annotation.</title>
        <authorList>
            <consortium name="The Broad Institute Genomics Platform"/>
            <consortium name="The Broad Institute Genome Sequencing Center for Infectious Disease"/>
            <person name="Wu L."/>
            <person name="Ma J."/>
        </authorList>
    </citation>
    <scope>NUCLEOTIDE SEQUENCE [LARGE SCALE GENOMIC DNA]</scope>
    <source>
        <strain evidence="4 5">XZGYJ-43</strain>
    </source>
</reference>
<comment type="caution">
    <text evidence="4">The sequence shown here is derived from an EMBL/GenBank/DDBJ whole genome shotgun (WGS) entry which is preliminary data.</text>
</comment>
<keyword evidence="5" id="KW-1185">Reference proteome</keyword>
<dbReference type="Gene3D" id="2.60.40.420">
    <property type="entry name" value="Cupredoxins - blue copper proteins"/>
    <property type="match status" value="1"/>
</dbReference>
<organism evidence="4 5">
    <name type="scientific">Halospeciosus flavus</name>
    <dbReference type="NCBI Taxonomy" id="3032283"/>
    <lineage>
        <taxon>Archaea</taxon>
        <taxon>Methanobacteriati</taxon>
        <taxon>Methanobacteriota</taxon>
        <taxon>Stenosarchaea group</taxon>
        <taxon>Halobacteria</taxon>
        <taxon>Halobacteriales</taxon>
        <taxon>Halobacteriaceae</taxon>
        <taxon>Halospeciosus</taxon>
    </lineage>
</organism>
<dbReference type="SUPFAM" id="SSF49503">
    <property type="entry name" value="Cupredoxins"/>
    <property type="match status" value="1"/>
</dbReference>
<dbReference type="EMBL" id="JBHTAR010000011">
    <property type="protein sequence ID" value="MFC7199114.1"/>
    <property type="molecule type" value="Genomic_DNA"/>
</dbReference>
<dbReference type="InterPro" id="IPR000923">
    <property type="entry name" value="BlueCu_1"/>
</dbReference>
<gene>
    <name evidence="4" type="ORF">ACFQJ9_06745</name>
</gene>
<accession>A0ABD5Z1P0</accession>
<proteinExistence type="predicted"/>
<keyword evidence="2" id="KW-0186">Copper</keyword>
<name>A0ABD5Z1P0_9EURY</name>
<dbReference type="GO" id="GO:0046872">
    <property type="term" value="F:metal ion binding"/>
    <property type="evidence" value="ECO:0007669"/>
    <property type="project" value="UniProtKB-KW"/>
</dbReference>
<dbReference type="InterPro" id="IPR008972">
    <property type="entry name" value="Cupredoxin"/>
</dbReference>
<dbReference type="AlphaFoldDB" id="A0ABD5Z1P0"/>
<dbReference type="RefSeq" id="WP_279529059.1">
    <property type="nucleotide sequence ID" value="NZ_CP122312.1"/>
</dbReference>
<evidence type="ECO:0000313" key="5">
    <source>
        <dbReference type="Proteomes" id="UP001596447"/>
    </source>
</evidence>